<dbReference type="EMBL" id="MAUJ01000007">
    <property type="protein sequence ID" value="OCQ19829.1"/>
    <property type="molecule type" value="Genomic_DNA"/>
</dbReference>
<gene>
    <name evidence="2" type="ORF">A7985_18130</name>
</gene>
<dbReference type="PANTHER" id="PTHR43792">
    <property type="entry name" value="GNAT FAMILY, PUTATIVE (AFU_ORTHOLOGUE AFUA_3G00765)-RELATED-RELATED"/>
    <property type="match status" value="1"/>
</dbReference>
<dbReference type="OrthoDB" id="6293260at2"/>
<name>A0A1C0TM13_9GAMM</name>
<organism evidence="2 3">
    <name type="scientific">Pseudoalteromonas luteoviolacea</name>
    <dbReference type="NCBI Taxonomy" id="43657"/>
    <lineage>
        <taxon>Bacteria</taxon>
        <taxon>Pseudomonadati</taxon>
        <taxon>Pseudomonadota</taxon>
        <taxon>Gammaproteobacteria</taxon>
        <taxon>Alteromonadales</taxon>
        <taxon>Pseudoalteromonadaceae</taxon>
        <taxon>Pseudoalteromonas</taxon>
    </lineage>
</organism>
<dbReference type="AlphaFoldDB" id="A0A1C0TM13"/>
<dbReference type="Gene3D" id="3.40.630.30">
    <property type="match status" value="1"/>
</dbReference>
<dbReference type="CDD" id="cd04301">
    <property type="entry name" value="NAT_SF"/>
    <property type="match status" value="1"/>
</dbReference>
<dbReference type="SUPFAM" id="SSF55729">
    <property type="entry name" value="Acyl-CoA N-acyltransferases (Nat)"/>
    <property type="match status" value="1"/>
</dbReference>
<dbReference type="InterPro" id="IPR051531">
    <property type="entry name" value="N-acetyltransferase"/>
</dbReference>
<evidence type="ECO:0000313" key="2">
    <source>
        <dbReference type="EMBL" id="OCQ19829.1"/>
    </source>
</evidence>
<accession>A0A1C0TM13</accession>
<proteinExistence type="predicted"/>
<dbReference type="Proteomes" id="UP000093366">
    <property type="component" value="Unassembled WGS sequence"/>
</dbReference>
<feature type="domain" description="N-acetyltransferase" evidence="1">
    <location>
        <begin position="50"/>
        <end position="196"/>
    </location>
</feature>
<dbReference type="PROSITE" id="PS51186">
    <property type="entry name" value="GNAT"/>
    <property type="match status" value="1"/>
</dbReference>
<protein>
    <recommendedName>
        <fullName evidence="1">N-acetyltransferase domain-containing protein</fullName>
    </recommendedName>
</protein>
<dbReference type="GO" id="GO:0016747">
    <property type="term" value="F:acyltransferase activity, transferring groups other than amino-acyl groups"/>
    <property type="evidence" value="ECO:0007669"/>
    <property type="project" value="InterPro"/>
</dbReference>
<comment type="caution">
    <text evidence="2">The sequence shown here is derived from an EMBL/GenBank/DDBJ whole genome shotgun (WGS) entry which is preliminary data.</text>
</comment>
<dbReference type="PANTHER" id="PTHR43792:SF1">
    <property type="entry name" value="N-ACETYLTRANSFERASE DOMAIN-CONTAINING PROTEIN"/>
    <property type="match status" value="1"/>
</dbReference>
<dbReference type="InterPro" id="IPR000182">
    <property type="entry name" value="GNAT_dom"/>
</dbReference>
<evidence type="ECO:0000313" key="3">
    <source>
        <dbReference type="Proteomes" id="UP000093366"/>
    </source>
</evidence>
<sequence>MTKVKTGHPFWAINICRPTEYYTMKPLIQTARLDFYNCEALITNHDNAAIVTSMLTPNTAAFLPEDWQSPPDANLALDWLTNKLSQSEIYVALKKGALNESSRQIRSAPLGLFIVHIEQITAHIGYLIHEQYWHQGYGTELLIGCLTYLRTHSLVKTVYAGVDKNNLGSVRTLKKCNFQAVSNDAEQQTAFYMLHL</sequence>
<reference evidence="3" key="1">
    <citation type="submission" date="2016-07" db="EMBL/GenBank/DDBJ databases">
        <authorList>
            <person name="Florea S."/>
            <person name="Webb J.S."/>
            <person name="Jaromczyk J."/>
            <person name="Schardl C.L."/>
        </authorList>
    </citation>
    <scope>NUCLEOTIDE SEQUENCE [LARGE SCALE GENOMIC DNA]</scope>
    <source>
        <strain evidence="3">IPB1</strain>
    </source>
</reference>
<dbReference type="RefSeq" id="WP_065791825.1">
    <property type="nucleotide sequence ID" value="NZ_MAUJ01000007.1"/>
</dbReference>
<dbReference type="Pfam" id="PF13302">
    <property type="entry name" value="Acetyltransf_3"/>
    <property type="match status" value="1"/>
</dbReference>
<dbReference type="InterPro" id="IPR016181">
    <property type="entry name" value="Acyl_CoA_acyltransferase"/>
</dbReference>
<evidence type="ECO:0000259" key="1">
    <source>
        <dbReference type="PROSITE" id="PS51186"/>
    </source>
</evidence>